<dbReference type="Proteomes" id="UP000218899">
    <property type="component" value="Chromosome"/>
</dbReference>
<dbReference type="AlphaFoldDB" id="A0A1B4V0U0"/>
<sequence>MAGGWRDWRPFPGAAREAPERFGRRASDRRHGDRRTAGRRRTDRSRVVGWEEQRAQFVTRYLFGTLGLAYFNWGEPVARSLAYLYAINVVHVVYLALTTVYLVHAWRHSQSEMRRRLAMWTDLAGVSAAVLADANVMSPAYLVYLVIILGNGMRYGLRAFAEAALGSFLLALLVLVVRFPDYLQSLSVVSVFFMLFVAIIVLYSYSLMVNIERAHRTLEAASRNDALTGLLNRRGLTEHAEGLFKSLARGQGPVAVLFADVDGFKAVNDAYGHDAGDEVLKRVAHAITATVRASDLVSRFGGDEFVVIMPETNLDQAAVVAKRLQAVVMAAGDGRVSLSLTIGMGVAPDHGVDLDSVIKCVDAAMYEGKLACGKAVIRRVDGVAVA</sequence>
<protein>
    <recommendedName>
        <fullName evidence="2">diguanylate cyclase</fullName>
        <ecNumber evidence="2">2.7.7.65</ecNumber>
    </recommendedName>
</protein>
<dbReference type="EMBL" id="AP014936">
    <property type="protein sequence ID" value="BAU47089.1"/>
    <property type="molecule type" value="Genomic_DNA"/>
</dbReference>
<feature type="transmembrane region" description="Helical" evidence="5">
    <location>
        <begin position="159"/>
        <end position="179"/>
    </location>
</feature>
<evidence type="ECO:0000256" key="2">
    <source>
        <dbReference type="ARBA" id="ARBA00012528"/>
    </source>
</evidence>
<feature type="transmembrane region" description="Helical" evidence="5">
    <location>
        <begin position="123"/>
        <end position="147"/>
    </location>
</feature>
<dbReference type="RefSeq" id="WP_096458325.1">
    <property type="nucleotide sequence ID" value="NZ_AP014936.1"/>
</dbReference>
<dbReference type="PANTHER" id="PTHR45138:SF9">
    <property type="entry name" value="DIGUANYLATE CYCLASE DGCM-RELATED"/>
    <property type="match status" value="1"/>
</dbReference>
<dbReference type="SMART" id="SM00267">
    <property type="entry name" value="GGDEF"/>
    <property type="match status" value="1"/>
</dbReference>
<reference evidence="7 8" key="1">
    <citation type="submission" date="2015-08" db="EMBL/GenBank/DDBJ databases">
        <title>Complete genome sequence of Sulfurifustis variabilis.</title>
        <authorList>
            <person name="Miura A."/>
            <person name="Kojima H."/>
            <person name="Fukui M."/>
        </authorList>
    </citation>
    <scope>NUCLEOTIDE SEQUENCE [LARGE SCALE GENOMIC DNA]</scope>
    <source>
        <strain evidence="8">skN76</strain>
    </source>
</reference>
<gene>
    <name evidence="7" type="ORF">SVA_0508</name>
</gene>
<keyword evidence="5" id="KW-0472">Membrane</keyword>
<dbReference type="FunFam" id="3.30.70.270:FF:000001">
    <property type="entry name" value="Diguanylate cyclase domain protein"/>
    <property type="match status" value="1"/>
</dbReference>
<dbReference type="PROSITE" id="PS50887">
    <property type="entry name" value="GGDEF"/>
    <property type="match status" value="1"/>
</dbReference>
<dbReference type="EC" id="2.7.7.65" evidence="2"/>
<dbReference type="Pfam" id="PF00990">
    <property type="entry name" value="GGDEF"/>
    <property type="match status" value="1"/>
</dbReference>
<dbReference type="SUPFAM" id="SSF55073">
    <property type="entry name" value="Nucleotide cyclase"/>
    <property type="match status" value="1"/>
</dbReference>
<dbReference type="InterPro" id="IPR043128">
    <property type="entry name" value="Rev_trsase/Diguanyl_cyclase"/>
</dbReference>
<feature type="transmembrane region" description="Helical" evidence="5">
    <location>
        <begin position="82"/>
        <end position="103"/>
    </location>
</feature>
<dbReference type="InterPro" id="IPR000160">
    <property type="entry name" value="GGDEF_dom"/>
</dbReference>
<dbReference type="GO" id="GO:0052621">
    <property type="term" value="F:diguanylate cyclase activity"/>
    <property type="evidence" value="ECO:0007669"/>
    <property type="project" value="UniProtKB-EC"/>
</dbReference>
<evidence type="ECO:0000256" key="3">
    <source>
        <dbReference type="ARBA" id="ARBA00034247"/>
    </source>
</evidence>
<accession>A0A1B4V0U0</accession>
<evidence type="ECO:0000256" key="5">
    <source>
        <dbReference type="SAM" id="Phobius"/>
    </source>
</evidence>
<evidence type="ECO:0000313" key="8">
    <source>
        <dbReference type="Proteomes" id="UP000218899"/>
    </source>
</evidence>
<dbReference type="CDD" id="cd01949">
    <property type="entry name" value="GGDEF"/>
    <property type="match status" value="1"/>
</dbReference>
<dbReference type="InterPro" id="IPR029787">
    <property type="entry name" value="Nucleotide_cyclase"/>
</dbReference>
<dbReference type="NCBIfam" id="TIGR00254">
    <property type="entry name" value="GGDEF"/>
    <property type="match status" value="1"/>
</dbReference>
<keyword evidence="8" id="KW-1185">Reference proteome</keyword>
<dbReference type="KEGG" id="sva:SVA_0508"/>
<dbReference type="PANTHER" id="PTHR45138">
    <property type="entry name" value="REGULATORY COMPONENTS OF SENSORY TRANSDUCTION SYSTEM"/>
    <property type="match status" value="1"/>
</dbReference>
<comment type="catalytic activity">
    <reaction evidence="3">
        <text>2 GTP = 3',3'-c-di-GMP + 2 diphosphate</text>
        <dbReference type="Rhea" id="RHEA:24898"/>
        <dbReference type="ChEBI" id="CHEBI:33019"/>
        <dbReference type="ChEBI" id="CHEBI:37565"/>
        <dbReference type="ChEBI" id="CHEBI:58805"/>
        <dbReference type="EC" id="2.7.7.65"/>
    </reaction>
</comment>
<dbReference type="Gene3D" id="3.30.70.270">
    <property type="match status" value="1"/>
</dbReference>
<proteinExistence type="predicted"/>
<name>A0A1B4V0U0_9GAMM</name>
<evidence type="ECO:0000313" key="7">
    <source>
        <dbReference type="EMBL" id="BAU47089.1"/>
    </source>
</evidence>
<feature type="compositionally biased region" description="Basic and acidic residues" evidence="4">
    <location>
        <begin position="17"/>
        <end position="36"/>
    </location>
</feature>
<dbReference type="InterPro" id="IPR050469">
    <property type="entry name" value="Diguanylate_Cyclase"/>
</dbReference>
<evidence type="ECO:0000256" key="1">
    <source>
        <dbReference type="ARBA" id="ARBA00001946"/>
    </source>
</evidence>
<dbReference type="OrthoDB" id="9812260at2"/>
<comment type="cofactor">
    <cofactor evidence="1">
        <name>Mg(2+)</name>
        <dbReference type="ChEBI" id="CHEBI:18420"/>
    </cofactor>
</comment>
<feature type="domain" description="GGDEF" evidence="6">
    <location>
        <begin position="252"/>
        <end position="382"/>
    </location>
</feature>
<feature type="region of interest" description="Disordered" evidence="4">
    <location>
        <begin position="1"/>
        <end position="43"/>
    </location>
</feature>
<evidence type="ECO:0000256" key="4">
    <source>
        <dbReference type="SAM" id="MobiDB-lite"/>
    </source>
</evidence>
<keyword evidence="5" id="KW-1133">Transmembrane helix</keyword>
<evidence type="ECO:0000259" key="6">
    <source>
        <dbReference type="PROSITE" id="PS50887"/>
    </source>
</evidence>
<organism evidence="7 8">
    <name type="scientific">Sulfurifustis variabilis</name>
    <dbReference type="NCBI Taxonomy" id="1675686"/>
    <lineage>
        <taxon>Bacteria</taxon>
        <taxon>Pseudomonadati</taxon>
        <taxon>Pseudomonadota</taxon>
        <taxon>Gammaproteobacteria</taxon>
        <taxon>Acidiferrobacterales</taxon>
        <taxon>Acidiferrobacteraceae</taxon>
        <taxon>Sulfurifustis</taxon>
    </lineage>
</organism>
<feature type="transmembrane region" description="Helical" evidence="5">
    <location>
        <begin position="185"/>
        <end position="206"/>
    </location>
</feature>
<keyword evidence="5" id="KW-0812">Transmembrane</keyword>